<accession>A0A8B7Y1H1</accession>
<reference evidence="3" key="1">
    <citation type="submission" date="2025-08" db="UniProtKB">
        <authorList>
            <consortium name="RefSeq"/>
        </authorList>
    </citation>
    <scope>IDENTIFICATION</scope>
</reference>
<dbReference type="KEGG" id="aplc:110976651"/>
<dbReference type="RefSeq" id="XP_022085806.1">
    <property type="nucleotide sequence ID" value="XM_022230114.1"/>
</dbReference>
<keyword evidence="1" id="KW-0732">Signal</keyword>
<name>A0A8B7Y1H1_ACAPL</name>
<dbReference type="GeneID" id="110976651"/>
<dbReference type="Proteomes" id="UP000694845">
    <property type="component" value="Unplaced"/>
</dbReference>
<keyword evidence="2" id="KW-1185">Reference proteome</keyword>
<proteinExistence type="predicted"/>
<evidence type="ECO:0000256" key="1">
    <source>
        <dbReference type="SAM" id="SignalP"/>
    </source>
</evidence>
<evidence type="ECO:0000313" key="3">
    <source>
        <dbReference type="RefSeq" id="XP_022085806.1"/>
    </source>
</evidence>
<feature type="chain" id="PRO_5034811221" evidence="1">
    <location>
        <begin position="24"/>
        <end position="233"/>
    </location>
</feature>
<dbReference type="OMA" id="MVIFREM"/>
<feature type="signal peptide" evidence="1">
    <location>
        <begin position="1"/>
        <end position="23"/>
    </location>
</feature>
<gene>
    <name evidence="3" type="primary">LOC110976651</name>
</gene>
<evidence type="ECO:0000313" key="2">
    <source>
        <dbReference type="Proteomes" id="UP000694845"/>
    </source>
</evidence>
<organism evidence="2 3">
    <name type="scientific">Acanthaster planci</name>
    <name type="common">Crown-of-thorns starfish</name>
    <dbReference type="NCBI Taxonomy" id="133434"/>
    <lineage>
        <taxon>Eukaryota</taxon>
        <taxon>Metazoa</taxon>
        <taxon>Echinodermata</taxon>
        <taxon>Eleutherozoa</taxon>
        <taxon>Asterozoa</taxon>
        <taxon>Asteroidea</taxon>
        <taxon>Valvatacea</taxon>
        <taxon>Valvatida</taxon>
        <taxon>Acanthasteridae</taxon>
        <taxon>Acanthaster</taxon>
    </lineage>
</organism>
<dbReference type="OrthoDB" id="10198328at2759"/>
<sequence>MVIFREMLAHFLAALCLAERCFCFPYDWSISVADISSAMTSLPANSTQVQPMISSAENILPSSVRADVGSTSPLTRHYRQSSSDNKYLINSKHSVKLALNQMSVEAVAIGTADGTVVSSMEVIPADRPDLVRIRFGDYLYLALSSNGRKPSSFYSPTPLTRFDSHNRTIWCQITGRSGERYSPYVDGTASSCSWQRFLAVKPSNQTNSGYKVRFSNSTSENTLFLEISGDNIS</sequence>
<protein>
    <submittedName>
        <fullName evidence="3">Uncharacterized protein LOC110976651</fullName>
    </submittedName>
</protein>
<dbReference type="AlphaFoldDB" id="A0A8B7Y1H1"/>